<evidence type="ECO:0000313" key="1">
    <source>
        <dbReference type="EMBL" id="KAF7827552.1"/>
    </source>
</evidence>
<accession>A0A834TSW1</accession>
<dbReference type="Proteomes" id="UP000634136">
    <property type="component" value="Unassembled WGS sequence"/>
</dbReference>
<keyword evidence="2" id="KW-1185">Reference proteome</keyword>
<gene>
    <name evidence="1" type="ORF">G2W53_018716</name>
</gene>
<reference evidence="1" key="1">
    <citation type="submission" date="2020-09" db="EMBL/GenBank/DDBJ databases">
        <title>Genome-Enabled Discovery of Anthraquinone Biosynthesis in Senna tora.</title>
        <authorList>
            <person name="Kang S.-H."/>
            <person name="Pandey R.P."/>
            <person name="Lee C.-M."/>
            <person name="Sim J.-S."/>
            <person name="Jeong J.-T."/>
            <person name="Choi B.-S."/>
            <person name="Jung M."/>
            <person name="Ginzburg D."/>
            <person name="Zhao K."/>
            <person name="Won S.Y."/>
            <person name="Oh T.-J."/>
            <person name="Yu Y."/>
            <person name="Kim N.-H."/>
            <person name="Lee O.R."/>
            <person name="Lee T.-H."/>
            <person name="Bashyal P."/>
            <person name="Kim T.-S."/>
            <person name="Lee W.-H."/>
            <person name="Kawkins C."/>
            <person name="Kim C.-K."/>
            <person name="Kim J.S."/>
            <person name="Ahn B.O."/>
            <person name="Rhee S.Y."/>
            <person name="Sohng J.K."/>
        </authorList>
    </citation>
    <scope>NUCLEOTIDE SEQUENCE</scope>
    <source>
        <tissue evidence="1">Leaf</tissue>
    </source>
</reference>
<sequence>MEGHMRSHFAKLLIPPKPFETANDNDDVVSAPPRNFDAAIDGGGSACSTSRASATAIGSPSFDSSPSSFDYIRRYSYRASSD</sequence>
<comment type="caution">
    <text evidence="1">The sequence shown here is derived from an EMBL/GenBank/DDBJ whole genome shotgun (WGS) entry which is preliminary data.</text>
</comment>
<proteinExistence type="predicted"/>
<evidence type="ECO:0000313" key="2">
    <source>
        <dbReference type="Proteomes" id="UP000634136"/>
    </source>
</evidence>
<dbReference type="EMBL" id="JAAIUW010000006">
    <property type="protein sequence ID" value="KAF7827552.1"/>
    <property type="molecule type" value="Genomic_DNA"/>
</dbReference>
<dbReference type="AlphaFoldDB" id="A0A834TSW1"/>
<name>A0A834TSW1_9FABA</name>
<organism evidence="1 2">
    <name type="scientific">Senna tora</name>
    <dbReference type="NCBI Taxonomy" id="362788"/>
    <lineage>
        <taxon>Eukaryota</taxon>
        <taxon>Viridiplantae</taxon>
        <taxon>Streptophyta</taxon>
        <taxon>Embryophyta</taxon>
        <taxon>Tracheophyta</taxon>
        <taxon>Spermatophyta</taxon>
        <taxon>Magnoliopsida</taxon>
        <taxon>eudicotyledons</taxon>
        <taxon>Gunneridae</taxon>
        <taxon>Pentapetalae</taxon>
        <taxon>rosids</taxon>
        <taxon>fabids</taxon>
        <taxon>Fabales</taxon>
        <taxon>Fabaceae</taxon>
        <taxon>Caesalpinioideae</taxon>
        <taxon>Cassia clade</taxon>
        <taxon>Senna</taxon>
    </lineage>
</organism>
<protein>
    <submittedName>
        <fullName evidence="1">Uncharacterized protein</fullName>
    </submittedName>
</protein>
<dbReference type="OrthoDB" id="654211at2759"/>